<keyword evidence="5" id="KW-1185">Reference proteome</keyword>
<dbReference type="EMBL" id="JARBDR010000246">
    <property type="protein sequence ID" value="KAJ8317673.1"/>
    <property type="molecule type" value="Genomic_DNA"/>
</dbReference>
<sequence length="361" mass="42052">MKLRNFSLTALCMSMGRVADFFGIIIGRKILDENPRSVPLLSTVPSNPIFIISVAIAVCLYLFLYFNLCGIMLLKDLFGYERQHFICVRFSGRLGNLMFQYAFLYAFAKKKNLQMVIPDKLELIDSFSIKPNKLESFGFSKNLCWCFWRTSDYWDCAHDEHIEALPSGKDYSFDGYFQSWMYWKGFEAEIREQFKFKSFLKSAAHNELSKIFSNRKINYSDGTVIVGVHVRRGDYSKKHFANYGYRIADEKYLKNAMQYFKDKYKKVLFVACSNDYSWTMNALSKYEDVHVVGGNSPALDMAILTQTNHTIMTVGTFGWWIAFLTNGTTIYYKYPFVEGTGFSKQFKTLDQHFYPGWIPME</sequence>
<comment type="similarity">
    <text evidence="3">Belongs to the glycosyltransferase 11 family.</text>
</comment>
<dbReference type="PANTHER" id="PTHR11927">
    <property type="entry name" value="GALACTOSIDE 2-L-FUCOSYLTRANSFERASE"/>
    <property type="match status" value="1"/>
</dbReference>
<comment type="pathway">
    <text evidence="3">Protein modification; protein glycosylation.</text>
</comment>
<feature type="transmembrane region" description="Helical" evidence="3">
    <location>
        <begin position="7"/>
        <end position="28"/>
    </location>
</feature>
<feature type="transmembrane region" description="Helical" evidence="3">
    <location>
        <begin position="86"/>
        <end position="108"/>
    </location>
</feature>
<comment type="subcellular location">
    <subcellularLocation>
        <location evidence="3">Golgi apparatus</location>
        <location evidence="3">Golgi stack membrane</location>
        <topology evidence="3">Single-pass type II membrane protein</topology>
    </subcellularLocation>
</comment>
<dbReference type="EC" id="2.4.1.-" evidence="3"/>
<dbReference type="Proteomes" id="UP001217089">
    <property type="component" value="Unassembled WGS sequence"/>
</dbReference>
<dbReference type="Pfam" id="PF01531">
    <property type="entry name" value="Glyco_transf_11"/>
    <property type="match status" value="1"/>
</dbReference>
<protein>
    <recommendedName>
        <fullName evidence="3">L-Fucosyltransferase</fullName>
        <ecNumber evidence="3">2.4.1.-</ecNumber>
    </recommendedName>
</protein>
<dbReference type="CDD" id="cd11301">
    <property type="entry name" value="Fut1_Fut2_like"/>
    <property type="match status" value="1"/>
</dbReference>
<evidence type="ECO:0000256" key="2">
    <source>
        <dbReference type="ARBA" id="ARBA00022679"/>
    </source>
</evidence>
<evidence type="ECO:0000256" key="1">
    <source>
        <dbReference type="ARBA" id="ARBA00022676"/>
    </source>
</evidence>
<keyword evidence="3" id="KW-0325">Glycoprotein</keyword>
<keyword evidence="2 3" id="KW-0808">Transferase</keyword>
<reference evidence="4 5" key="1">
    <citation type="submission" date="2022-12" db="EMBL/GenBank/DDBJ databases">
        <title>Chromosome-level genome of Tegillarca granosa.</title>
        <authorList>
            <person name="Kim J."/>
        </authorList>
    </citation>
    <scope>NUCLEOTIDE SEQUENCE [LARGE SCALE GENOMIC DNA]</scope>
    <source>
        <strain evidence="4">Teg-2019</strain>
        <tissue evidence="4">Adductor muscle</tissue>
    </source>
</reference>
<keyword evidence="3" id="KW-0472">Membrane</keyword>
<proteinExistence type="inferred from homology"/>
<name>A0ABQ9FK47_TEGGR</name>
<comment type="caution">
    <text evidence="3">Lacks conserved residue(s) required for the propagation of feature annotation.</text>
</comment>
<gene>
    <name evidence="4" type="ORF">KUTeg_005577</name>
</gene>
<keyword evidence="3" id="KW-0812">Transmembrane</keyword>
<keyword evidence="3" id="KW-0735">Signal-anchor</keyword>
<keyword evidence="3" id="KW-1133">Transmembrane helix</keyword>
<evidence type="ECO:0000313" key="5">
    <source>
        <dbReference type="Proteomes" id="UP001217089"/>
    </source>
</evidence>
<accession>A0ABQ9FK47</accession>
<keyword evidence="1 3" id="KW-0328">Glycosyltransferase</keyword>
<organism evidence="4 5">
    <name type="scientific">Tegillarca granosa</name>
    <name type="common">Malaysian cockle</name>
    <name type="synonym">Anadara granosa</name>
    <dbReference type="NCBI Taxonomy" id="220873"/>
    <lineage>
        <taxon>Eukaryota</taxon>
        <taxon>Metazoa</taxon>
        <taxon>Spiralia</taxon>
        <taxon>Lophotrochozoa</taxon>
        <taxon>Mollusca</taxon>
        <taxon>Bivalvia</taxon>
        <taxon>Autobranchia</taxon>
        <taxon>Pteriomorphia</taxon>
        <taxon>Arcoida</taxon>
        <taxon>Arcoidea</taxon>
        <taxon>Arcidae</taxon>
        <taxon>Tegillarca</taxon>
    </lineage>
</organism>
<comment type="caution">
    <text evidence="4">The sequence shown here is derived from an EMBL/GenBank/DDBJ whole genome shotgun (WGS) entry which is preliminary data.</text>
</comment>
<keyword evidence="3" id="KW-0333">Golgi apparatus</keyword>
<dbReference type="PANTHER" id="PTHR11927:SF9">
    <property type="entry name" value="L-FUCOSYLTRANSFERASE"/>
    <property type="match status" value="1"/>
</dbReference>
<evidence type="ECO:0000256" key="3">
    <source>
        <dbReference type="RuleBase" id="RU363129"/>
    </source>
</evidence>
<dbReference type="InterPro" id="IPR002516">
    <property type="entry name" value="Glyco_trans_11"/>
</dbReference>
<feature type="transmembrane region" description="Helical" evidence="3">
    <location>
        <begin position="48"/>
        <end position="74"/>
    </location>
</feature>
<evidence type="ECO:0000313" key="4">
    <source>
        <dbReference type="EMBL" id="KAJ8317673.1"/>
    </source>
</evidence>